<organism evidence="4 5">
    <name type="scientific">Acanthaster planci</name>
    <name type="common">Crown-of-thorns starfish</name>
    <dbReference type="NCBI Taxonomy" id="133434"/>
    <lineage>
        <taxon>Eukaryota</taxon>
        <taxon>Metazoa</taxon>
        <taxon>Echinodermata</taxon>
        <taxon>Eleutherozoa</taxon>
        <taxon>Asterozoa</taxon>
        <taxon>Asteroidea</taxon>
        <taxon>Valvatacea</taxon>
        <taxon>Valvatida</taxon>
        <taxon>Acanthasteridae</taxon>
        <taxon>Acanthaster</taxon>
    </lineage>
</organism>
<dbReference type="GeneID" id="110988945"/>
<dbReference type="Pfam" id="PF15927">
    <property type="entry name" value="Casc1_N"/>
    <property type="match status" value="1"/>
</dbReference>
<comment type="similarity">
    <text evidence="1">Belongs to the DNAI7 family.</text>
</comment>
<reference evidence="5" key="1">
    <citation type="submission" date="2025-08" db="UniProtKB">
        <authorList>
            <consortium name="RefSeq"/>
        </authorList>
    </citation>
    <scope>IDENTIFICATION</scope>
</reference>
<feature type="compositionally biased region" description="Basic and acidic residues" evidence="2">
    <location>
        <begin position="36"/>
        <end position="75"/>
    </location>
</feature>
<feature type="region of interest" description="Disordered" evidence="2">
    <location>
        <begin position="309"/>
        <end position="398"/>
    </location>
</feature>
<dbReference type="PRINTS" id="PR02043">
    <property type="entry name" value="CANCERSCCP1"/>
</dbReference>
<dbReference type="InterPro" id="IPR031826">
    <property type="entry name" value="IC97/Casc1_N"/>
</dbReference>
<proteinExistence type="inferred from homology"/>
<feature type="region of interest" description="Disordered" evidence="2">
    <location>
        <begin position="17"/>
        <end position="75"/>
    </location>
</feature>
<dbReference type="KEGG" id="aplc:110988945"/>
<dbReference type="GO" id="GO:0048487">
    <property type="term" value="F:beta-tubulin binding"/>
    <property type="evidence" value="ECO:0007669"/>
    <property type="project" value="TreeGrafter"/>
</dbReference>
<dbReference type="Proteomes" id="UP000694845">
    <property type="component" value="Unplaced"/>
</dbReference>
<protein>
    <submittedName>
        <fullName evidence="5">Axonemal 84 kDa protein-like isoform X1</fullName>
    </submittedName>
</protein>
<accession>A0A8B7ZU77</accession>
<dbReference type="PANTHER" id="PTHR20929">
    <property type="entry name" value="LUNG ADENOMA SUSCEPTIBILITY 1-RELATED"/>
    <property type="match status" value="1"/>
</dbReference>
<keyword evidence="4" id="KW-1185">Reference proteome</keyword>
<sequence>MRQAVFLLRLNHVLFRHHTPPKSPAKSAKGKKGKLSKAEKERLKKEELELKAKEEEDARAKAEQEEKERLERERLEREERLRIEAAESQRHATEVSELQSILEGNEIALSNIHDERRAKAKWDRYMQCDGTPDPTIAAEVNTYINLSYEATDTNDIDSVILESKQTLALISELEFLLDDTPEKDLNESQAARYQDTINELQNLLSSKVDAATVLLLKAASSLADTESGNLQFVKSSSDFTLMLWGNLIKNPRFKSYEFEEENFIFELPKQLALSDIAIRVLRTQYDHYSHLCRTFHAKKKKKPSIVMEAVVHEDEDKKEKPEEAGKTEEEEGAVSAEEKQDGESDKEEQEEGFDETDEPKPPSPSRTPQQTQPAQPDPEEVEEEDEAEEEYDQEDEDTVDLRAYQVLGGVIHLDLLSLPPQPKQVKSWVMTQVSGNELKKVAYPAGDNRLGQTLSGTMTMGQTLDPKALANAAAATEALGAPPVGISFRLCEDVLYSEEPQMAYWCPERKQWRLDGFIDIKFNEETRILSFKTINFGPLACLQDKHINMPFQSWELRPIAVNHARFTVMAAIIEAEIEIKGSLCCFRQTPDSEIKPELNDLKEKWMTPKELIKAMKTVGVNLFPEDDSKKYVSIVEKTTVIEDAIYHQMALCASHFAFAWSKWNSEVGAEKVIVQGTQKLVDEAPQDNVDDDEKKKDEWSLLMVSKQRTMKLRVSEYDEEFSEDYADGSQFHADLYHMVCELSTEEGMDRMGNTDFRFVDAVYQLLSATRLLTYS</sequence>
<dbReference type="InterPro" id="IPR023247">
    <property type="entry name" value="IC97/Dnai7-like"/>
</dbReference>
<evidence type="ECO:0000256" key="2">
    <source>
        <dbReference type="SAM" id="MobiDB-lite"/>
    </source>
</evidence>
<feature type="compositionally biased region" description="Basic and acidic residues" evidence="2">
    <location>
        <begin position="310"/>
        <end position="327"/>
    </location>
</feature>
<dbReference type="OrthoDB" id="297923at2759"/>
<feature type="compositionally biased region" description="Acidic residues" evidence="2">
    <location>
        <begin position="377"/>
        <end position="398"/>
    </location>
</feature>
<gene>
    <name evidence="5" type="primary">LOC110988945</name>
</gene>
<dbReference type="CTD" id="24589105"/>
<feature type="domain" description="IC97/Casc1 N-terminal" evidence="3">
    <location>
        <begin position="51"/>
        <end position="252"/>
    </location>
</feature>
<evidence type="ECO:0000313" key="4">
    <source>
        <dbReference type="Proteomes" id="UP000694845"/>
    </source>
</evidence>
<evidence type="ECO:0000259" key="3">
    <source>
        <dbReference type="Pfam" id="PF15927"/>
    </source>
</evidence>
<dbReference type="GO" id="GO:0005930">
    <property type="term" value="C:axoneme"/>
    <property type="evidence" value="ECO:0007669"/>
    <property type="project" value="TreeGrafter"/>
</dbReference>
<dbReference type="GO" id="GO:0008017">
    <property type="term" value="F:microtubule binding"/>
    <property type="evidence" value="ECO:0007669"/>
    <property type="project" value="TreeGrafter"/>
</dbReference>
<dbReference type="AlphaFoldDB" id="A0A8B7ZU77"/>
<dbReference type="RefSeq" id="XP_022108637.1">
    <property type="nucleotide sequence ID" value="XM_022252945.1"/>
</dbReference>
<evidence type="ECO:0000313" key="5">
    <source>
        <dbReference type="RefSeq" id="XP_022108637.1"/>
    </source>
</evidence>
<feature type="compositionally biased region" description="Acidic residues" evidence="2">
    <location>
        <begin position="344"/>
        <end position="357"/>
    </location>
</feature>
<name>A0A8B7ZU77_ACAPL</name>
<evidence type="ECO:0000256" key="1">
    <source>
        <dbReference type="ARBA" id="ARBA00024332"/>
    </source>
</evidence>
<dbReference type="PANTHER" id="PTHR20929:SF11">
    <property type="entry name" value="DYNEIN AXONEMAL INTERMEDIATE CHAIN 7"/>
    <property type="match status" value="1"/>
</dbReference>